<keyword evidence="3" id="KW-1185">Reference proteome</keyword>
<evidence type="ECO:0000259" key="1">
    <source>
        <dbReference type="Pfam" id="PF01494"/>
    </source>
</evidence>
<dbReference type="GO" id="GO:0071949">
    <property type="term" value="F:FAD binding"/>
    <property type="evidence" value="ECO:0007669"/>
    <property type="project" value="InterPro"/>
</dbReference>
<evidence type="ECO:0000313" key="3">
    <source>
        <dbReference type="Proteomes" id="UP001065549"/>
    </source>
</evidence>
<dbReference type="PANTHER" id="PTHR42685">
    <property type="entry name" value="GERANYLGERANYL DIPHOSPHATE REDUCTASE"/>
    <property type="match status" value="1"/>
</dbReference>
<sequence length="419" mass="46363">MSMEKYSKSYDVVVIGCGPGGAAAGKFAAENGARTLILEKKREVGLPVYDSTAVIYGLYELEEFAGFKFNRNKVNEYHVNGNCFISPDGSYGGYQKWSDGYGIRRPEFEKAMAVAARNAGAHILMDAKFLSIERDKAGQISGVIFKKGGITYSVDCKIVIAGDGVYARAVKQTNHEVFESEIAVSLGYDMVNVKKTKPMEGEFYELYLIPELPGYFCWTSPKGDNRYGVAVMCNPKRIQKGYTLRTVHDRFVKHLEELGRYDFSDAAVVSMMSGTSLSVKEATDDLTDDAFLLVGDAAWRPMMGSGWGTPGMPTAVRSGRFAGEVAAQALKDGDLSKEYLHKNLKAKYDATYNDPIADRKAINEARQWYFKLMNATPEMQNKCIAAIGDAYSSLHLYLRGALPMADCVDKISAWWAKNE</sequence>
<proteinExistence type="predicted"/>
<dbReference type="RefSeq" id="WP_269478490.1">
    <property type="nucleotide sequence ID" value="NZ_JAOSHN010000003.1"/>
</dbReference>
<comment type="caution">
    <text evidence="2">The sequence shown here is derived from an EMBL/GenBank/DDBJ whole genome shotgun (WGS) entry which is preliminary data.</text>
</comment>
<dbReference type="Proteomes" id="UP001065549">
    <property type="component" value="Unassembled WGS sequence"/>
</dbReference>
<evidence type="ECO:0000313" key="2">
    <source>
        <dbReference type="EMBL" id="MCU7378636.1"/>
    </source>
</evidence>
<feature type="domain" description="FAD-binding" evidence="1">
    <location>
        <begin position="10"/>
        <end position="308"/>
    </location>
</feature>
<dbReference type="InterPro" id="IPR002938">
    <property type="entry name" value="FAD-bd"/>
</dbReference>
<dbReference type="PANTHER" id="PTHR42685:SF18">
    <property type="entry name" value="DIGERANYLGERANYLGLYCEROPHOSPHOLIPID REDUCTASE"/>
    <property type="match status" value="1"/>
</dbReference>
<dbReference type="InterPro" id="IPR036188">
    <property type="entry name" value="FAD/NAD-bd_sf"/>
</dbReference>
<protein>
    <submittedName>
        <fullName evidence="2">NAD(P)/FAD-dependent oxidoreductase</fullName>
    </submittedName>
</protein>
<dbReference type="PRINTS" id="PR00411">
    <property type="entry name" value="PNDRDTASEI"/>
</dbReference>
<accession>A0A9J6QSZ8</accession>
<gene>
    <name evidence="2" type="ORF">OBO34_09745</name>
</gene>
<dbReference type="SUPFAM" id="SSF51905">
    <property type="entry name" value="FAD/NAD(P)-binding domain"/>
    <property type="match status" value="1"/>
</dbReference>
<dbReference type="InterPro" id="IPR050407">
    <property type="entry name" value="Geranylgeranyl_reductase"/>
</dbReference>
<dbReference type="Pfam" id="PF01494">
    <property type="entry name" value="FAD_binding_3"/>
    <property type="match status" value="1"/>
</dbReference>
<dbReference type="Gene3D" id="3.50.50.60">
    <property type="entry name" value="FAD/NAD(P)-binding domain"/>
    <property type="match status" value="1"/>
</dbReference>
<dbReference type="EMBL" id="JAOSHN010000003">
    <property type="protein sequence ID" value="MCU7378636.1"/>
    <property type="molecule type" value="Genomic_DNA"/>
</dbReference>
<organism evidence="2 3">
    <name type="scientific">Hominibacterium faecale</name>
    <dbReference type="NCBI Taxonomy" id="2839743"/>
    <lineage>
        <taxon>Bacteria</taxon>
        <taxon>Bacillati</taxon>
        <taxon>Bacillota</taxon>
        <taxon>Clostridia</taxon>
        <taxon>Peptostreptococcales</taxon>
        <taxon>Anaerovoracaceae</taxon>
        <taxon>Hominibacterium</taxon>
    </lineage>
</organism>
<dbReference type="AlphaFoldDB" id="A0A9J6QSZ8"/>
<name>A0A9J6QSZ8_9FIRM</name>
<reference evidence="2" key="1">
    <citation type="submission" date="2022-09" db="EMBL/GenBank/DDBJ databases">
        <title>Culturomic study of gut microbiota in children with autism spectrum disorder.</title>
        <authorList>
            <person name="Efimov B.A."/>
            <person name="Chaplin A.V."/>
            <person name="Sokolova S.R."/>
            <person name="Pikina A.P."/>
            <person name="Korzhanova M."/>
            <person name="Belova V."/>
            <person name="Korostin D."/>
        </authorList>
    </citation>
    <scope>NUCLEOTIDE SEQUENCE</scope>
    <source>
        <strain evidence="2">ASD5510</strain>
    </source>
</reference>